<dbReference type="RefSeq" id="WP_089139157.1">
    <property type="nucleotide sequence ID" value="NZ_AP018685.1"/>
</dbReference>
<keyword evidence="2 6" id="KW-0489">Methyltransferase</keyword>
<accession>A0ABW7IVI9</accession>
<dbReference type="InterPro" id="IPR022882">
    <property type="entry name" value="tRNA_adenine-N6_MeTrfase"/>
</dbReference>
<keyword evidence="5 6" id="KW-0819">tRNA processing</keyword>
<comment type="catalytic activity">
    <reaction evidence="6">
        <text>adenosine(37) in tRNA1(Val) + S-adenosyl-L-methionine = N(6)-methyladenosine(37) in tRNA1(Val) + S-adenosyl-L-homocysteine + H(+)</text>
        <dbReference type="Rhea" id="RHEA:43160"/>
        <dbReference type="Rhea" id="RHEA-COMP:10369"/>
        <dbReference type="Rhea" id="RHEA-COMP:10370"/>
        <dbReference type="ChEBI" id="CHEBI:15378"/>
        <dbReference type="ChEBI" id="CHEBI:57856"/>
        <dbReference type="ChEBI" id="CHEBI:59789"/>
        <dbReference type="ChEBI" id="CHEBI:74411"/>
        <dbReference type="ChEBI" id="CHEBI:74449"/>
        <dbReference type="EC" id="2.1.1.223"/>
    </reaction>
</comment>
<keyword evidence="3 6" id="KW-0808">Transferase</keyword>
<evidence type="ECO:0000256" key="5">
    <source>
        <dbReference type="ARBA" id="ARBA00022694"/>
    </source>
</evidence>
<dbReference type="EMBL" id="JBIHSN010000002">
    <property type="protein sequence ID" value="MFH0264493.1"/>
    <property type="molecule type" value="Genomic_DNA"/>
</dbReference>
<keyword evidence="9" id="KW-1185">Reference proteome</keyword>
<gene>
    <name evidence="8" type="ORF">ACGRQ9_03065</name>
</gene>
<evidence type="ECO:0000256" key="6">
    <source>
        <dbReference type="HAMAP-Rule" id="MF_01872"/>
    </source>
</evidence>
<evidence type="ECO:0000256" key="2">
    <source>
        <dbReference type="ARBA" id="ARBA00022603"/>
    </source>
</evidence>
<proteinExistence type="inferred from homology"/>
<dbReference type="SUPFAM" id="SSF53335">
    <property type="entry name" value="S-adenosyl-L-methionine-dependent methyltransferases"/>
    <property type="match status" value="1"/>
</dbReference>
<keyword evidence="4 6" id="KW-0949">S-adenosyl-L-methionine</keyword>
<evidence type="ECO:0000313" key="9">
    <source>
        <dbReference type="Proteomes" id="UP001607151"/>
    </source>
</evidence>
<dbReference type="InterPro" id="IPR050210">
    <property type="entry name" value="tRNA_Adenine-N(6)_MTase"/>
</dbReference>
<dbReference type="InterPro" id="IPR007848">
    <property type="entry name" value="Small_mtfrase_dom"/>
</dbReference>
<sequence length="235" mass="26475">MNKTKDFHLKQFSIHGGHSGMAVSTDGILLGAWAKVSDHSSILDIGTGTGLLSLMCAQRTQASLITAIDIDEEAIKAAQYNVDSSPWSQRIRVIKTAAQQLDPKQRFEHIICNPPYFNSGVTSRWQSRATARHTHTLPHDELLIACARLLSPSGSASFILPKEEGEQFIHIALIQGWYLEHLCQVNTTKHKASYRLLFTLIRDKITCQHSQLTIHQETGYSDEFIQLTRDFYLKM</sequence>
<keyword evidence="1 6" id="KW-0963">Cytoplasm</keyword>
<dbReference type="GO" id="GO:0008168">
    <property type="term" value="F:methyltransferase activity"/>
    <property type="evidence" value="ECO:0007669"/>
    <property type="project" value="UniProtKB-KW"/>
</dbReference>
<dbReference type="InterPro" id="IPR002052">
    <property type="entry name" value="DNA_methylase_N6_adenine_CS"/>
</dbReference>
<dbReference type="Pfam" id="PF05175">
    <property type="entry name" value="MTS"/>
    <property type="match status" value="1"/>
</dbReference>
<dbReference type="PANTHER" id="PTHR47739">
    <property type="entry name" value="TRNA1(VAL) (ADENINE(37)-N6)-METHYLTRANSFERASE"/>
    <property type="match status" value="1"/>
</dbReference>
<feature type="domain" description="Methyltransferase small" evidence="7">
    <location>
        <begin position="38"/>
        <end position="121"/>
    </location>
</feature>
<dbReference type="GO" id="GO:0032259">
    <property type="term" value="P:methylation"/>
    <property type="evidence" value="ECO:0007669"/>
    <property type="project" value="UniProtKB-KW"/>
</dbReference>
<evidence type="ECO:0000256" key="3">
    <source>
        <dbReference type="ARBA" id="ARBA00022679"/>
    </source>
</evidence>
<dbReference type="InterPro" id="IPR029063">
    <property type="entry name" value="SAM-dependent_MTases_sf"/>
</dbReference>
<name>A0ABW7IVI9_9VIBR</name>
<comment type="caution">
    <text evidence="8">The sequence shown here is derived from an EMBL/GenBank/DDBJ whole genome shotgun (WGS) entry which is preliminary data.</text>
</comment>
<dbReference type="CDD" id="cd02440">
    <property type="entry name" value="AdoMet_MTases"/>
    <property type="match status" value="1"/>
</dbReference>
<dbReference type="Gene3D" id="3.40.50.150">
    <property type="entry name" value="Vaccinia Virus protein VP39"/>
    <property type="match status" value="1"/>
</dbReference>
<evidence type="ECO:0000259" key="7">
    <source>
        <dbReference type="Pfam" id="PF05175"/>
    </source>
</evidence>
<evidence type="ECO:0000256" key="4">
    <source>
        <dbReference type="ARBA" id="ARBA00022691"/>
    </source>
</evidence>
<dbReference type="PANTHER" id="PTHR47739:SF1">
    <property type="entry name" value="TRNA1(VAL) (ADENINE(37)-N6)-METHYLTRANSFERASE"/>
    <property type="match status" value="1"/>
</dbReference>
<evidence type="ECO:0000256" key="1">
    <source>
        <dbReference type="ARBA" id="ARBA00022490"/>
    </source>
</evidence>
<protein>
    <recommendedName>
        <fullName evidence="6">tRNA1(Val) (adenine(37)-N6)-methyltransferase</fullName>
        <ecNumber evidence="6">2.1.1.223</ecNumber>
    </recommendedName>
    <alternativeName>
        <fullName evidence="6">tRNA m6A37 methyltransferase</fullName>
    </alternativeName>
</protein>
<dbReference type="EC" id="2.1.1.223" evidence="6"/>
<dbReference type="HAMAP" id="MF_01872">
    <property type="entry name" value="tRNA_methyltr_YfiC"/>
    <property type="match status" value="1"/>
</dbReference>
<dbReference type="Proteomes" id="UP001607151">
    <property type="component" value="Unassembled WGS sequence"/>
</dbReference>
<comment type="subcellular location">
    <subcellularLocation>
        <location evidence="6">Cytoplasm</location>
    </subcellularLocation>
</comment>
<reference evidence="8 9" key="1">
    <citation type="submission" date="2024-10" db="EMBL/GenBank/DDBJ databases">
        <authorList>
            <person name="Yibar A."/>
            <person name="Saticioglu I.B."/>
            <person name="Duman M."/>
            <person name="Ajmi N."/>
            <person name="Gurler F."/>
            <person name="Ay H."/>
            <person name="Onuk E."/>
            <person name="Guler S."/>
            <person name="Romalde J.L."/>
        </authorList>
    </citation>
    <scope>NUCLEOTIDE SEQUENCE [LARGE SCALE GENOMIC DNA]</scope>
    <source>
        <strain evidence="8 9">14-MA-B</strain>
    </source>
</reference>
<organism evidence="8 9">
    <name type="scientific">Vibrio rumoiensis</name>
    <dbReference type="NCBI Taxonomy" id="76258"/>
    <lineage>
        <taxon>Bacteria</taxon>
        <taxon>Pseudomonadati</taxon>
        <taxon>Pseudomonadota</taxon>
        <taxon>Gammaproteobacteria</taxon>
        <taxon>Vibrionales</taxon>
        <taxon>Vibrionaceae</taxon>
        <taxon>Vibrio</taxon>
    </lineage>
</organism>
<comment type="function">
    <text evidence="6">Specifically methylates the adenine in position 37 of tRNA(1)(Val) (anticodon cmo5UAC).</text>
</comment>
<evidence type="ECO:0000313" key="8">
    <source>
        <dbReference type="EMBL" id="MFH0264493.1"/>
    </source>
</evidence>
<comment type="similarity">
    <text evidence="6">Belongs to the methyltransferase superfamily. tRNA (adenine-N(6)-)-methyltransferase family.</text>
</comment>
<dbReference type="PROSITE" id="PS00092">
    <property type="entry name" value="N6_MTASE"/>
    <property type="match status" value="1"/>
</dbReference>